<reference evidence="11" key="1">
    <citation type="journal article" date="2019" name="Int. J. Syst. Evol. Microbiol.">
        <title>The Global Catalogue of Microorganisms (GCM) 10K type strain sequencing project: providing services to taxonomists for standard genome sequencing and annotation.</title>
        <authorList>
            <consortium name="The Broad Institute Genomics Platform"/>
            <consortium name="The Broad Institute Genome Sequencing Center for Infectious Disease"/>
            <person name="Wu L."/>
            <person name="Ma J."/>
        </authorList>
    </citation>
    <scope>NUCLEOTIDE SEQUENCE [LARGE SCALE GENOMIC DNA]</scope>
    <source>
        <strain evidence="11">NBRC 106593</strain>
    </source>
</reference>
<evidence type="ECO:0000256" key="3">
    <source>
        <dbReference type="ARBA" id="ARBA00022475"/>
    </source>
</evidence>
<evidence type="ECO:0000256" key="4">
    <source>
        <dbReference type="ARBA" id="ARBA00022692"/>
    </source>
</evidence>
<organism evidence="10 11">
    <name type="scientific">Branchiibius cervicis</name>
    <dbReference type="NCBI Taxonomy" id="908252"/>
    <lineage>
        <taxon>Bacteria</taxon>
        <taxon>Bacillati</taxon>
        <taxon>Actinomycetota</taxon>
        <taxon>Actinomycetes</taxon>
        <taxon>Micrococcales</taxon>
        <taxon>Dermacoccaceae</taxon>
        <taxon>Branchiibius</taxon>
    </lineage>
</organism>
<dbReference type="Gene3D" id="2.30.30.60">
    <property type="match status" value="1"/>
</dbReference>
<feature type="domain" description="Mechanosensitive ion channel MscS" evidence="8">
    <location>
        <begin position="139"/>
        <end position="196"/>
    </location>
</feature>
<evidence type="ECO:0000313" key="10">
    <source>
        <dbReference type="EMBL" id="MFC6713327.1"/>
    </source>
</evidence>
<dbReference type="RefSeq" id="WP_377820991.1">
    <property type="nucleotide sequence ID" value="NZ_JBHSWJ010000002.1"/>
</dbReference>
<dbReference type="PANTHER" id="PTHR30460">
    <property type="entry name" value="MODERATE CONDUCTANCE MECHANOSENSITIVE CHANNEL YBIO"/>
    <property type="match status" value="1"/>
</dbReference>
<dbReference type="SUPFAM" id="SSF82861">
    <property type="entry name" value="Mechanosensitive channel protein MscS (YggB), transmembrane region"/>
    <property type="match status" value="1"/>
</dbReference>
<dbReference type="InterPro" id="IPR049142">
    <property type="entry name" value="MS_channel_1st"/>
</dbReference>
<dbReference type="Pfam" id="PF21088">
    <property type="entry name" value="MS_channel_1st"/>
    <property type="match status" value="1"/>
</dbReference>
<dbReference type="InterPro" id="IPR011066">
    <property type="entry name" value="MscS_channel_C_sf"/>
</dbReference>
<dbReference type="Gene3D" id="3.30.70.100">
    <property type="match status" value="1"/>
</dbReference>
<dbReference type="Gene3D" id="1.10.287.1260">
    <property type="match status" value="1"/>
</dbReference>
<evidence type="ECO:0000259" key="8">
    <source>
        <dbReference type="Pfam" id="PF00924"/>
    </source>
</evidence>
<keyword evidence="11" id="KW-1185">Reference proteome</keyword>
<evidence type="ECO:0000256" key="5">
    <source>
        <dbReference type="ARBA" id="ARBA00022989"/>
    </source>
</evidence>
<proteinExistence type="inferred from homology"/>
<accession>A0ABW2AQI2</accession>
<evidence type="ECO:0000259" key="9">
    <source>
        <dbReference type="Pfam" id="PF21088"/>
    </source>
</evidence>
<name>A0ABW2AQI2_9MICO</name>
<evidence type="ECO:0000256" key="2">
    <source>
        <dbReference type="ARBA" id="ARBA00008017"/>
    </source>
</evidence>
<gene>
    <name evidence="10" type="ORF">ACFQBT_05495</name>
</gene>
<dbReference type="PANTHER" id="PTHR30460:SF0">
    <property type="entry name" value="MODERATE CONDUCTANCE MECHANOSENSITIVE CHANNEL YBIO"/>
    <property type="match status" value="1"/>
</dbReference>
<dbReference type="SUPFAM" id="SSF82689">
    <property type="entry name" value="Mechanosensitive channel protein MscS (YggB), C-terminal domain"/>
    <property type="match status" value="1"/>
</dbReference>
<dbReference type="InterPro" id="IPR010920">
    <property type="entry name" value="LSM_dom_sf"/>
</dbReference>
<keyword evidence="3" id="KW-1003">Cell membrane</keyword>
<dbReference type="InterPro" id="IPR011014">
    <property type="entry name" value="MscS_channel_TM-2"/>
</dbReference>
<feature type="transmembrane region" description="Helical" evidence="7">
    <location>
        <begin position="121"/>
        <end position="140"/>
    </location>
</feature>
<keyword evidence="4 7" id="KW-0812">Transmembrane</keyword>
<dbReference type="SUPFAM" id="SSF50182">
    <property type="entry name" value="Sm-like ribonucleoproteins"/>
    <property type="match status" value="1"/>
</dbReference>
<sequence length="316" mass="34071">MHALDWLWHFDAPQMSGESLRDWLLGTPLLIVIVIVFGLAVRWLIFRAINRGVTVMQRNQERRGSPGGQRIVRPADELETERRKQRALTVGALLKSITTVVTAIVIALTVMAMLGVPLAPLVTTAGVGGVALGFGAQSLVKDYLSGISMIIEDQYGVGDVIDTGQAIGTVEEVTLRITRIRDAQGVVWYVRNGEILRLGNKSQGWANARVDVPIRYDQDVEKALNVLRKVAKDFADDDTWNAVLVEEPDVVGVDSVAGGAVTLTTILSCLPGQQLPAAREFRARVKVAMDNAGIVMAAAPPAAGAVVPPPGRDRQT</sequence>
<dbReference type="InterPro" id="IPR006685">
    <property type="entry name" value="MscS_channel_2nd"/>
</dbReference>
<dbReference type="EMBL" id="JBHSWJ010000002">
    <property type="protein sequence ID" value="MFC6713327.1"/>
    <property type="molecule type" value="Genomic_DNA"/>
</dbReference>
<evidence type="ECO:0000256" key="6">
    <source>
        <dbReference type="ARBA" id="ARBA00023136"/>
    </source>
</evidence>
<comment type="similarity">
    <text evidence="2">Belongs to the MscS (TC 1.A.23) family.</text>
</comment>
<comment type="subcellular location">
    <subcellularLocation>
        <location evidence="1">Cell membrane</location>
        <topology evidence="1">Multi-pass membrane protein</topology>
    </subcellularLocation>
</comment>
<keyword evidence="6 7" id="KW-0472">Membrane</keyword>
<dbReference type="Proteomes" id="UP001596356">
    <property type="component" value="Unassembled WGS sequence"/>
</dbReference>
<dbReference type="InterPro" id="IPR045276">
    <property type="entry name" value="YbiO_bact"/>
</dbReference>
<keyword evidence="5 7" id="KW-1133">Transmembrane helix</keyword>
<evidence type="ECO:0000256" key="1">
    <source>
        <dbReference type="ARBA" id="ARBA00004651"/>
    </source>
</evidence>
<feature type="domain" description="Mechanosensitive ion channel transmembrane helices 2/3" evidence="9">
    <location>
        <begin position="97"/>
        <end position="137"/>
    </location>
</feature>
<feature type="transmembrane region" description="Helical" evidence="7">
    <location>
        <begin position="92"/>
        <end position="115"/>
    </location>
</feature>
<protein>
    <submittedName>
        <fullName evidence="10">Mechanosensitive ion channel family protein</fullName>
    </submittedName>
</protein>
<dbReference type="InterPro" id="IPR023408">
    <property type="entry name" value="MscS_beta-dom_sf"/>
</dbReference>
<feature type="transmembrane region" description="Helical" evidence="7">
    <location>
        <begin position="23"/>
        <end position="45"/>
    </location>
</feature>
<evidence type="ECO:0000256" key="7">
    <source>
        <dbReference type="SAM" id="Phobius"/>
    </source>
</evidence>
<comment type="caution">
    <text evidence="10">The sequence shown here is derived from an EMBL/GenBank/DDBJ whole genome shotgun (WGS) entry which is preliminary data.</text>
</comment>
<evidence type="ECO:0000313" key="11">
    <source>
        <dbReference type="Proteomes" id="UP001596356"/>
    </source>
</evidence>
<dbReference type="Pfam" id="PF00924">
    <property type="entry name" value="MS_channel_2nd"/>
    <property type="match status" value="1"/>
</dbReference>